<evidence type="ECO:0000313" key="1">
    <source>
        <dbReference type="EMBL" id="SDE11953.1"/>
    </source>
</evidence>
<protein>
    <recommendedName>
        <fullName evidence="3">DUF3618 domain-containing protein</fullName>
    </recommendedName>
</protein>
<evidence type="ECO:0008006" key="3">
    <source>
        <dbReference type="Google" id="ProtNLM"/>
    </source>
</evidence>
<proteinExistence type="predicted"/>
<dbReference type="STRING" id="168276.SAMN05444580_110115"/>
<gene>
    <name evidence="1" type="ORF">SAMN05444580_110115</name>
</gene>
<keyword evidence="2" id="KW-1185">Reference proteome</keyword>
<dbReference type="AlphaFoldDB" id="A0A1G7ABA1"/>
<dbReference type="EMBL" id="FNAB01000010">
    <property type="protein sequence ID" value="SDE11953.1"/>
    <property type="molecule type" value="Genomic_DNA"/>
</dbReference>
<accession>A0A1G7ABA1</accession>
<dbReference type="RefSeq" id="WP_072844876.1">
    <property type="nucleotide sequence ID" value="NZ_FNAB01000010.1"/>
</dbReference>
<reference evidence="1 2" key="1">
    <citation type="submission" date="2016-10" db="EMBL/GenBank/DDBJ databases">
        <authorList>
            <person name="de Groot N.N."/>
        </authorList>
    </citation>
    <scope>NUCLEOTIDE SEQUENCE [LARGE SCALE GENOMIC DNA]</scope>
    <source>
        <strain evidence="1 2">JCM 11308</strain>
    </source>
</reference>
<dbReference type="InterPro" id="IPR022062">
    <property type="entry name" value="DUF3618"/>
</dbReference>
<name>A0A1G7ABA1_9NOCA</name>
<dbReference type="Proteomes" id="UP000199417">
    <property type="component" value="Unassembled WGS sequence"/>
</dbReference>
<dbReference type="Pfam" id="PF12277">
    <property type="entry name" value="DUF3618"/>
    <property type="match status" value="1"/>
</dbReference>
<sequence>MPRDTDSIERDIERARNQLASTLDELSVRTNPKRLVENAKATLVAKVNEPPVKYALVGAGALVVVLVLRKIFS</sequence>
<organism evidence="1 2">
    <name type="scientific">Rhodococcus tukisamuensis</name>
    <dbReference type="NCBI Taxonomy" id="168276"/>
    <lineage>
        <taxon>Bacteria</taxon>
        <taxon>Bacillati</taxon>
        <taxon>Actinomycetota</taxon>
        <taxon>Actinomycetes</taxon>
        <taxon>Mycobacteriales</taxon>
        <taxon>Nocardiaceae</taxon>
        <taxon>Rhodococcus</taxon>
    </lineage>
</organism>
<evidence type="ECO:0000313" key="2">
    <source>
        <dbReference type="Proteomes" id="UP000199417"/>
    </source>
</evidence>